<reference evidence="12" key="1">
    <citation type="submission" date="2023-01" db="EMBL/GenBank/DDBJ databases">
        <title>Exophiala dermititidis isolated from Cystic Fibrosis Patient.</title>
        <authorList>
            <person name="Kurbessoian T."/>
            <person name="Crocker A."/>
            <person name="Murante D."/>
            <person name="Hogan D.A."/>
            <person name="Stajich J.E."/>
        </authorList>
    </citation>
    <scope>NUCLEOTIDE SEQUENCE</scope>
    <source>
        <strain evidence="12">Ex8</strain>
    </source>
</reference>
<evidence type="ECO:0000256" key="3">
    <source>
        <dbReference type="ARBA" id="ARBA00022729"/>
    </source>
</evidence>
<dbReference type="Proteomes" id="UP001161757">
    <property type="component" value="Unassembled WGS sequence"/>
</dbReference>
<evidence type="ECO:0000256" key="4">
    <source>
        <dbReference type="ARBA" id="ARBA00022801"/>
    </source>
</evidence>
<keyword evidence="4 7" id="KW-0378">Hydrolase</keyword>
<dbReference type="EC" id="3.2.1.52" evidence="7"/>
<sequence>MMFVPRGLQIVTFLASFLYELADAVAVNPLPAPQSVAWGSSGPKQLAGYLVLNANIPNQIISDAWNRAWTSINELKWTPAAIEASISTFEPFPTATASSRIKRADPVLTQVDLTVADTEADLQQGVDESYTIDITQTSQAVNITAQTVWGALHAFTTLQQIIISDGNGGLVVEQPVSISDHPNYPYRGVLIDTGRNFISLPKIYEQIDGMSLSKLNVFHWHMVDAQSWPVQLQVYPQMTQDAYLPKSVYSHDDIRVVIAYARARGVRIVPEIDMPGHASAGWARVDPSIVTCGNSWWSNDVWALHTAVEPNPGQLDILNNKTYEVVTNIYTELSGLFADSIFHVGADEVHPNCFNFSSIVQEWLAANTSRTYDDLLQVWVDKAIPAFSAAANRTLMMWEDILLSAPHAHTLPNNIILQSWNGGLTNIKNLTSQGYDVVVSSSDFFYLDCGSGGWVTNDPRYNEMANPNASVPNFNYGGGGGSWCAPYKTWQRIYDYDFTLNLTDTEKTHVLGPEVALWSEQVDDTVISSKLWPRAAAMAELAWSGNRDPTTGLKRTTQMTQRILNFREYLVANGVQATPLVPKYCLQHPHACDLYYNQTALADYSTIQ</sequence>
<evidence type="ECO:0000259" key="11">
    <source>
        <dbReference type="Pfam" id="PF14845"/>
    </source>
</evidence>
<feature type="active site" description="Proton donor" evidence="8">
    <location>
        <position position="348"/>
    </location>
</feature>
<evidence type="ECO:0000313" key="12">
    <source>
        <dbReference type="EMBL" id="KAJ8991873.1"/>
    </source>
</evidence>
<comment type="catalytic activity">
    <reaction evidence="1 7">
        <text>Hydrolysis of terminal non-reducing N-acetyl-D-hexosamine residues in N-acetyl-beta-D-hexosaminides.</text>
        <dbReference type="EC" id="3.2.1.52"/>
    </reaction>
</comment>
<evidence type="ECO:0000256" key="1">
    <source>
        <dbReference type="ARBA" id="ARBA00001231"/>
    </source>
</evidence>
<comment type="similarity">
    <text evidence="2 7">Belongs to the glycosyl hydrolase 20 family.</text>
</comment>
<dbReference type="Gene3D" id="3.20.20.80">
    <property type="entry name" value="Glycosidases"/>
    <property type="match status" value="1"/>
</dbReference>
<evidence type="ECO:0000256" key="7">
    <source>
        <dbReference type="PIRNR" id="PIRNR001093"/>
    </source>
</evidence>
<dbReference type="InterPro" id="IPR029018">
    <property type="entry name" value="Hex-like_dom2"/>
</dbReference>
<dbReference type="PIRSF" id="PIRSF001093">
    <property type="entry name" value="B-hxosamndse_ab_euk"/>
    <property type="match status" value="1"/>
</dbReference>
<dbReference type="EMBL" id="JAJGCB010000007">
    <property type="protein sequence ID" value="KAJ8991873.1"/>
    <property type="molecule type" value="Genomic_DNA"/>
</dbReference>
<keyword evidence="6 7" id="KW-0326">Glycosidase</keyword>
<evidence type="ECO:0000256" key="9">
    <source>
        <dbReference type="SAM" id="SignalP"/>
    </source>
</evidence>
<dbReference type="AlphaFoldDB" id="A0AAN6IVM7"/>
<dbReference type="Gene3D" id="3.30.379.10">
    <property type="entry name" value="Chitobiase/beta-hexosaminidase domain 2-like"/>
    <property type="match status" value="1"/>
</dbReference>
<evidence type="ECO:0000313" key="13">
    <source>
        <dbReference type="Proteomes" id="UP001161757"/>
    </source>
</evidence>
<evidence type="ECO:0000256" key="2">
    <source>
        <dbReference type="ARBA" id="ARBA00006285"/>
    </source>
</evidence>
<dbReference type="GO" id="GO:0030203">
    <property type="term" value="P:glycosaminoglycan metabolic process"/>
    <property type="evidence" value="ECO:0007669"/>
    <property type="project" value="TreeGrafter"/>
</dbReference>
<feature type="chain" id="PRO_5043043879" description="Beta-hexosaminidase" evidence="9">
    <location>
        <begin position="25"/>
        <end position="608"/>
    </location>
</feature>
<organism evidence="12 13">
    <name type="scientific">Exophiala dermatitidis</name>
    <name type="common">Black yeast-like fungus</name>
    <name type="synonym">Wangiella dermatitidis</name>
    <dbReference type="NCBI Taxonomy" id="5970"/>
    <lineage>
        <taxon>Eukaryota</taxon>
        <taxon>Fungi</taxon>
        <taxon>Dikarya</taxon>
        <taxon>Ascomycota</taxon>
        <taxon>Pezizomycotina</taxon>
        <taxon>Eurotiomycetes</taxon>
        <taxon>Chaetothyriomycetidae</taxon>
        <taxon>Chaetothyriales</taxon>
        <taxon>Herpotrichiellaceae</taxon>
        <taxon>Exophiala</taxon>
    </lineage>
</organism>
<protein>
    <recommendedName>
        <fullName evidence="7">Beta-hexosaminidase</fullName>
        <ecNumber evidence="7">3.2.1.52</ecNumber>
    </recommendedName>
</protein>
<dbReference type="Pfam" id="PF00728">
    <property type="entry name" value="Glyco_hydro_20"/>
    <property type="match status" value="1"/>
</dbReference>
<keyword evidence="5" id="KW-0325">Glycoprotein</keyword>
<dbReference type="SUPFAM" id="SSF51445">
    <property type="entry name" value="(Trans)glycosidases"/>
    <property type="match status" value="1"/>
</dbReference>
<dbReference type="GO" id="GO:0016231">
    <property type="term" value="F:beta-N-acetylglucosaminidase activity"/>
    <property type="evidence" value="ECO:0007669"/>
    <property type="project" value="TreeGrafter"/>
</dbReference>
<evidence type="ECO:0000259" key="10">
    <source>
        <dbReference type="Pfam" id="PF00728"/>
    </source>
</evidence>
<dbReference type="CDD" id="cd06562">
    <property type="entry name" value="GH20_HexA_HexB-like"/>
    <property type="match status" value="1"/>
</dbReference>
<evidence type="ECO:0000256" key="5">
    <source>
        <dbReference type="ARBA" id="ARBA00023180"/>
    </source>
</evidence>
<proteinExistence type="inferred from homology"/>
<dbReference type="FunFam" id="3.20.20.80:FF:000063">
    <property type="entry name" value="Beta-hexosaminidase"/>
    <property type="match status" value="1"/>
</dbReference>
<dbReference type="PRINTS" id="PR00738">
    <property type="entry name" value="GLHYDRLASE20"/>
</dbReference>
<feature type="domain" description="Beta-hexosaminidase eukaryotic type N-terminal" evidence="11">
    <location>
        <begin position="29"/>
        <end position="161"/>
    </location>
</feature>
<dbReference type="InterPro" id="IPR017853">
    <property type="entry name" value="GH"/>
</dbReference>
<dbReference type="PANTHER" id="PTHR22600">
    <property type="entry name" value="BETA-HEXOSAMINIDASE"/>
    <property type="match status" value="1"/>
</dbReference>
<dbReference type="PANTHER" id="PTHR22600:SF26">
    <property type="entry name" value="BETA-N-ACETYLHEXOSAMINIDASE"/>
    <property type="match status" value="1"/>
</dbReference>
<dbReference type="SUPFAM" id="SSF55545">
    <property type="entry name" value="beta-N-acetylhexosaminidase-like domain"/>
    <property type="match status" value="1"/>
</dbReference>
<feature type="signal peptide" evidence="9">
    <location>
        <begin position="1"/>
        <end position="24"/>
    </location>
</feature>
<name>A0AAN6IVM7_EXODE</name>
<accession>A0AAN6IVM7</accession>
<dbReference type="InterPro" id="IPR029019">
    <property type="entry name" value="HEX_eukaryotic_N"/>
</dbReference>
<comment type="caution">
    <text evidence="12">The sequence shown here is derived from an EMBL/GenBank/DDBJ whole genome shotgun (WGS) entry which is preliminary data.</text>
</comment>
<dbReference type="Pfam" id="PF14845">
    <property type="entry name" value="Glycohydro_20b2"/>
    <property type="match status" value="1"/>
</dbReference>
<dbReference type="InterPro" id="IPR015883">
    <property type="entry name" value="Glyco_hydro_20_cat"/>
</dbReference>
<gene>
    <name evidence="12" type="primary">HEX1</name>
    <name evidence="12" type="ORF">HRR80_004493</name>
</gene>
<evidence type="ECO:0000256" key="6">
    <source>
        <dbReference type="ARBA" id="ARBA00023295"/>
    </source>
</evidence>
<keyword evidence="3 9" id="KW-0732">Signal</keyword>
<feature type="domain" description="Glycoside hydrolase family 20 catalytic" evidence="10">
    <location>
        <begin position="184"/>
        <end position="545"/>
    </location>
</feature>
<dbReference type="GO" id="GO:0016020">
    <property type="term" value="C:membrane"/>
    <property type="evidence" value="ECO:0007669"/>
    <property type="project" value="TreeGrafter"/>
</dbReference>
<dbReference type="InterPro" id="IPR025705">
    <property type="entry name" value="Beta_hexosaminidase_sua/sub"/>
</dbReference>
<dbReference type="GO" id="GO:0005975">
    <property type="term" value="P:carbohydrate metabolic process"/>
    <property type="evidence" value="ECO:0007669"/>
    <property type="project" value="InterPro"/>
</dbReference>
<evidence type="ECO:0000256" key="8">
    <source>
        <dbReference type="PIRSR" id="PIRSR001093-1"/>
    </source>
</evidence>